<organism evidence="1 2">
    <name type="scientific">Candidatus Komeilibacteria bacterium RIFCSPHIGHO2_01_FULL_52_14</name>
    <dbReference type="NCBI Taxonomy" id="1798549"/>
    <lineage>
        <taxon>Bacteria</taxon>
        <taxon>Candidatus Komeiliibacteriota</taxon>
    </lineage>
</organism>
<dbReference type="InterPro" id="IPR052025">
    <property type="entry name" value="Xyloglucanase_GH74"/>
</dbReference>
<dbReference type="AlphaFoldDB" id="A0A1G2BHT2"/>
<comment type="caution">
    <text evidence="1">The sequence shown here is derived from an EMBL/GenBank/DDBJ whole genome shotgun (WGS) entry which is preliminary data.</text>
</comment>
<dbReference type="PANTHER" id="PTHR43739">
    <property type="entry name" value="XYLOGLUCANASE (EUROFUNG)"/>
    <property type="match status" value="1"/>
</dbReference>
<reference evidence="1 2" key="1">
    <citation type="journal article" date="2016" name="Nat. Commun.">
        <title>Thousands of microbial genomes shed light on interconnected biogeochemical processes in an aquifer system.</title>
        <authorList>
            <person name="Anantharaman K."/>
            <person name="Brown C.T."/>
            <person name="Hug L.A."/>
            <person name="Sharon I."/>
            <person name="Castelle C.J."/>
            <person name="Probst A.J."/>
            <person name="Thomas B.C."/>
            <person name="Singh A."/>
            <person name="Wilkins M.J."/>
            <person name="Karaoz U."/>
            <person name="Brodie E.L."/>
            <person name="Williams K.H."/>
            <person name="Hubbard S.S."/>
            <person name="Banfield J.F."/>
        </authorList>
    </citation>
    <scope>NUCLEOTIDE SEQUENCE [LARGE SCALE GENOMIC DNA]</scope>
</reference>
<dbReference type="SUPFAM" id="SSF110296">
    <property type="entry name" value="Oligoxyloglucan reducing end-specific cellobiohydrolase"/>
    <property type="match status" value="2"/>
</dbReference>
<evidence type="ECO:0000313" key="1">
    <source>
        <dbReference type="EMBL" id="OGY88773.1"/>
    </source>
</evidence>
<dbReference type="EMBL" id="MHKK01000055">
    <property type="protein sequence ID" value="OGY88773.1"/>
    <property type="molecule type" value="Genomic_DNA"/>
</dbReference>
<accession>A0A1G2BHT2</accession>
<dbReference type="PANTHER" id="PTHR43739:SF5">
    <property type="entry name" value="EXO-ALPHA-SIALIDASE"/>
    <property type="match status" value="1"/>
</dbReference>
<dbReference type="Proteomes" id="UP000177817">
    <property type="component" value="Unassembled WGS sequence"/>
</dbReference>
<name>A0A1G2BHT2_9BACT</name>
<dbReference type="PROSITE" id="PS51257">
    <property type="entry name" value="PROKAR_LIPOPROTEIN"/>
    <property type="match status" value="1"/>
</dbReference>
<dbReference type="InterPro" id="IPR015943">
    <property type="entry name" value="WD40/YVTN_repeat-like_dom_sf"/>
</dbReference>
<sequence>MKKFIILSVAVVILSGCVVQQRKQTTTLIPGAGIFKTGDKGEQWAVKGDLLATGGSAQKFGYANVTFMKFDPQDASTVYVGTENALYYSYSRGEGWLKTLANQGTINDIAIDPQDKCTLYAAVHNKIFKSIDCSRSWQLMHFSSLANQYFAAILVSQQDSDHIFVGASDGALIHSRNAGVAWDVLRYVDSPIYKFVPHPHEPSSFYMVDQRDSVLKTSDLGVTWKILADLPVHTPAGVVKVDERKNPILLGQLPGARTYMDMTFDTSQKDGILYASGYGLFRLIDGEYWQEIEILNKPQQARIFSIAIDGTTGKSLYFATTGAFYRSENGGLDWTVRALPASGMPKILKMAPDNPSELYLAFYAPAK</sequence>
<evidence type="ECO:0008006" key="3">
    <source>
        <dbReference type="Google" id="ProtNLM"/>
    </source>
</evidence>
<protein>
    <recommendedName>
        <fullName evidence="3">Photosynthesis system II assembly factor Ycf48/Hcf136-like domain-containing protein</fullName>
    </recommendedName>
</protein>
<evidence type="ECO:0000313" key="2">
    <source>
        <dbReference type="Proteomes" id="UP000177817"/>
    </source>
</evidence>
<dbReference type="GO" id="GO:0010411">
    <property type="term" value="P:xyloglucan metabolic process"/>
    <property type="evidence" value="ECO:0007669"/>
    <property type="project" value="TreeGrafter"/>
</dbReference>
<gene>
    <name evidence="1" type="ORF">A2677_02450</name>
</gene>
<dbReference type="Gene3D" id="2.130.10.10">
    <property type="entry name" value="YVTN repeat-like/Quinoprotein amine dehydrogenase"/>
    <property type="match status" value="3"/>
</dbReference>
<proteinExistence type="predicted"/>